<name>A0A286UJA8_9AGAM</name>
<proteinExistence type="predicted"/>
<evidence type="ECO:0000313" key="1">
    <source>
        <dbReference type="EMBL" id="PAV19554.1"/>
    </source>
</evidence>
<protein>
    <submittedName>
        <fullName evidence="1">Uncharacterized protein</fullName>
    </submittedName>
</protein>
<gene>
    <name evidence="1" type="ORF">PNOK_0448800</name>
</gene>
<accession>A0A286UJA8</accession>
<dbReference type="AlphaFoldDB" id="A0A286UJA8"/>
<sequence>MEPLARFLLQTEVVYKHNLFNDMAEYTENKNTFQAKGYIMINQSHIQNSMHVLSVHMNINHVHIPTHTKCSYDVPARLSEKLFELADLSRNCAKGLTFPFLCFCRDCFLTHFVLLAETPICDGGLRGDSVSPN</sequence>
<reference evidence="1 2" key="1">
    <citation type="journal article" date="2017" name="Mol. Ecol.">
        <title>Comparative and population genomic landscape of Phellinus noxius: A hypervariable fungus causing root rot in trees.</title>
        <authorList>
            <person name="Chung C.L."/>
            <person name="Lee T.J."/>
            <person name="Akiba M."/>
            <person name="Lee H.H."/>
            <person name="Kuo T.H."/>
            <person name="Liu D."/>
            <person name="Ke H.M."/>
            <person name="Yokoi T."/>
            <person name="Roa M.B."/>
            <person name="Lu M.J."/>
            <person name="Chang Y.Y."/>
            <person name="Ann P.J."/>
            <person name="Tsai J.N."/>
            <person name="Chen C.Y."/>
            <person name="Tzean S.S."/>
            <person name="Ota Y."/>
            <person name="Hattori T."/>
            <person name="Sahashi N."/>
            <person name="Liou R.F."/>
            <person name="Kikuchi T."/>
            <person name="Tsai I.J."/>
        </authorList>
    </citation>
    <scope>NUCLEOTIDE SEQUENCE [LARGE SCALE GENOMIC DNA]</scope>
    <source>
        <strain evidence="1 2">FFPRI411160</strain>
    </source>
</reference>
<dbReference type="EMBL" id="NBII01000004">
    <property type="protein sequence ID" value="PAV19554.1"/>
    <property type="molecule type" value="Genomic_DNA"/>
</dbReference>
<evidence type="ECO:0000313" key="2">
    <source>
        <dbReference type="Proteomes" id="UP000217199"/>
    </source>
</evidence>
<keyword evidence="2" id="KW-1185">Reference proteome</keyword>
<comment type="caution">
    <text evidence="1">The sequence shown here is derived from an EMBL/GenBank/DDBJ whole genome shotgun (WGS) entry which is preliminary data.</text>
</comment>
<organism evidence="1 2">
    <name type="scientific">Pyrrhoderma noxium</name>
    <dbReference type="NCBI Taxonomy" id="2282107"/>
    <lineage>
        <taxon>Eukaryota</taxon>
        <taxon>Fungi</taxon>
        <taxon>Dikarya</taxon>
        <taxon>Basidiomycota</taxon>
        <taxon>Agaricomycotina</taxon>
        <taxon>Agaricomycetes</taxon>
        <taxon>Hymenochaetales</taxon>
        <taxon>Hymenochaetaceae</taxon>
        <taxon>Pyrrhoderma</taxon>
    </lineage>
</organism>
<dbReference type="Proteomes" id="UP000217199">
    <property type="component" value="Unassembled WGS sequence"/>
</dbReference>
<dbReference type="InParanoid" id="A0A286UJA8"/>